<evidence type="ECO:0000256" key="2">
    <source>
        <dbReference type="ARBA" id="ARBA00008035"/>
    </source>
</evidence>
<evidence type="ECO:0000256" key="4">
    <source>
        <dbReference type="ARBA" id="ARBA00023163"/>
    </source>
</evidence>
<dbReference type="PANTHER" id="PTHR14898">
    <property type="entry name" value="ENHANCER OF POLYCOMB"/>
    <property type="match status" value="1"/>
</dbReference>
<reference evidence="9" key="1">
    <citation type="submission" date="2018-02" db="EMBL/GenBank/DDBJ databases">
        <title>Rhizophora mucronata_Transcriptome.</title>
        <authorList>
            <person name="Meera S.P."/>
            <person name="Sreeshan A."/>
            <person name="Augustine A."/>
        </authorList>
    </citation>
    <scope>NUCLEOTIDE SEQUENCE</scope>
    <source>
        <tissue evidence="9">Leaf</tissue>
    </source>
</reference>
<evidence type="ECO:0000256" key="7">
    <source>
        <dbReference type="SAM" id="MobiDB-lite"/>
    </source>
</evidence>
<dbReference type="Pfam" id="PF10513">
    <property type="entry name" value="EPL1"/>
    <property type="match status" value="1"/>
</dbReference>
<dbReference type="InterPro" id="IPR019542">
    <property type="entry name" value="Enhancer_polycomb-like_N"/>
</dbReference>
<dbReference type="GO" id="GO:0006357">
    <property type="term" value="P:regulation of transcription by RNA polymerase II"/>
    <property type="evidence" value="ECO:0007669"/>
    <property type="project" value="InterPro"/>
</dbReference>
<dbReference type="GO" id="GO:0035267">
    <property type="term" value="C:NuA4 histone acetyltransferase complex"/>
    <property type="evidence" value="ECO:0007669"/>
    <property type="project" value="InterPro"/>
</dbReference>
<dbReference type="InterPro" id="IPR024943">
    <property type="entry name" value="Enhancer_polycomb"/>
</dbReference>
<dbReference type="EMBL" id="GGEC01049528">
    <property type="protein sequence ID" value="MBX30012.1"/>
    <property type="molecule type" value="Transcribed_RNA"/>
</dbReference>
<protein>
    <recommendedName>
        <fullName evidence="6">Enhancer of polycomb-like protein</fullName>
    </recommendedName>
</protein>
<proteinExistence type="inferred from homology"/>
<comment type="similarity">
    <text evidence="2 6">Belongs to the enhancer of polycomb family.</text>
</comment>
<feature type="domain" description="Enhancer of polycomb-like N-terminal" evidence="8">
    <location>
        <begin position="205"/>
        <end position="300"/>
    </location>
</feature>
<evidence type="ECO:0000313" key="9">
    <source>
        <dbReference type="EMBL" id="MBX30012.1"/>
    </source>
</evidence>
<feature type="region of interest" description="Disordered" evidence="7">
    <location>
        <begin position="1"/>
        <end position="30"/>
    </location>
</feature>
<evidence type="ECO:0000256" key="3">
    <source>
        <dbReference type="ARBA" id="ARBA00023015"/>
    </source>
</evidence>
<keyword evidence="5 6" id="KW-0539">Nucleus</keyword>
<accession>A0A2P2MIK8</accession>
<keyword evidence="3 6" id="KW-0805">Transcription regulation</keyword>
<name>A0A2P2MIK8_RHIMU</name>
<keyword evidence="4 6" id="KW-0804">Transcription</keyword>
<dbReference type="AlphaFoldDB" id="A0A2P2MIK8"/>
<evidence type="ECO:0000256" key="6">
    <source>
        <dbReference type="RuleBase" id="RU361124"/>
    </source>
</evidence>
<dbReference type="GO" id="GO:0005634">
    <property type="term" value="C:nucleus"/>
    <property type="evidence" value="ECO:0007669"/>
    <property type="project" value="UniProtKB-SubCell"/>
</dbReference>
<comment type="subcellular location">
    <subcellularLocation>
        <location evidence="1 6">Nucleus</location>
    </subcellularLocation>
</comment>
<evidence type="ECO:0000259" key="8">
    <source>
        <dbReference type="Pfam" id="PF10513"/>
    </source>
</evidence>
<evidence type="ECO:0000256" key="1">
    <source>
        <dbReference type="ARBA" id="ARBA00004123"/>
    </source>
</evidence>
<evidence type="ECO:0000256" key="5">
    <source>
        <dbReference type="ARBA" id="ARBA00023242"/>
    </source>
</evidence>
<sequence length="631" mass="71893">MNGGIIPSPNPTAPRSASHRIRSSSTSFGHHWHGWSDGKAVSLQSKFGSGPKKPRTHVSYAMPFGAFDYSTKNKTNQQKGFPHKRIRTAIDKGSADSSRGSGQNMEMLCCDANALITLGDRGWRECGAQVVLELFEHNEWKLAVKLSGTMRFSYKAHQFLQTGSTNRYTHAIMWKGGKDWTLEFTDRSQWALFKEMHEECYNRNIHAASVKNIPIPGIRLIEENDDYGSEISFVRCSLKYFQQVETDVEMALNPSRVLYDIDSEDEQWLSKNQILSVVDNGSGWEISEEMFLKTVDMLEKAAYTQQCNQFTNDQLEDLMAGVGCMEAFKTIHEYWRRKRQRKGMPLIRHLQPPLWERYQQQLREWEQSVAKTNTVLLNGCQEKIAPIEKPVMFAFCLKPRGLEVPNKGSKPRSQKKLSVAWQSNTEQDGFHAYGRKLNGFVCGDEGFAYLGYNSEYVDNSLVPQMSPRIFPPHDAGSMGHFSKGSHRHDGNHFQKHHRSKSKKIGMVVSPKDAQVIASYDQRMLDKRNGIYWWNIGLADWPSQHHYPWEGSLGCVLEPFDCSDLDEFGVCDAWGAAQHAINMAKLKREKAQRMLYRADLAIHRAVVALTTAEAIKASSEEYNGEESDEKNK</sequence>
<organism evidence="9">
    <name type="scientific">Rhizophora mucronata</name>
    <name type="common">Asiatic mangrove</name>
    <dbReference type="NCBI Taxonomy" id="61149"/>
    <lineage>
        <taxon>Eukaryota</taxon>
        <taxon>Viridiplantae</taxon>
        <taxon>Streptophyta</taxon>
        <taxon>Embryophyta</taxon>
        <taxon>Tracheophyta</taxon>
        <taxon>Spermatophyta</taxon>
        <taxon>Magnoliopsida</taxon>
        <taxon>eudicotyledons</taxon>
        <taxon>Gunneridae</taxon>
        <taxon>Pentapetalae</taxon>
        <taxon>rosids</taxon>
        <taxon>fabids</taxon>
        <taxon>Malpighiales</taxon>
        <taxon>Rhizophoraceae</taxon>
        <taxon>Rhizophora</taxon>
    </lineage>
</organism>